<dbReference type="InterPro" id="IPR001577">
    <property type="entry name" value="Peptidase_M8"/>
</dbReference>
<dbReference type="PROSITE" id="PS51834">
    <property type="entry name" value="DENN_FLCN_SMCR8"/>
    <property type="match status" value="1"/>
</dbReference>
<dbReference type="Gene3D" id="3.10.170.20">
    <property type="match status" value="1"/>
</dbReference>
<evidence type="ECO:0000313" key="13">
    <source>
        <dbReference type="Proteomes" id="UP000276991"/>
    </source>
</evidence>
<proteinExistence type="inferred from homology"/>
<dbReference type="AlphaFoldDB" id="A0A498S7W9"/>
<keyword evidence="5 9" id="KW-0862">Zinc</keyword>
<evidence type="ECO:0000256" key="6">
    <source>
        <dbReference type="ARBA" id="ARBA00023049"/>
    </source>
</evidence>
<dbReference type="Gene3D" id="2.10.55.10">
    <property type="entry name" value="Leishmanolysin domain 3"/>
    <property type="match status" value="1"/>
</dbReference>
<keyword evidence="13" id="KW-1185">Reference proteome</keyword>
<feature type="binding site" evidence="9">
    <location>
        <position position="212"/>
    </location>
    <ligand>
        <name>Zn(2+)</name>
        <dbReference type="ChEBI" id="CHEBI:29105"/>
        <note>catalytic</note>
    </ligand>
</feature>
<dbReference type="GO" id="GO:0004222">
    <property type="term" value="F:metalloendopeptidase activity"/>
    <property type="evidence" value="ECO:0007669"/>
    <property type="project" value="InterPro"/>
</dbReference>
<dbReference type="GO" id="GO:0016020">
    <property type="term" value="C:membrane"/>
    <property type="evidence" value="ECO:0007669"/>
    <property type="project" value="InterPro"/>
</dbReference>
<organism evidence="11 13">
    <name type="scientific">Acanthocheilonema viteae</name>
    <name type="common">Filarial nematode worm</name>
    <name type="synonym">Dipetalonema viteae</name>
    <dbReference type="NCBI Taxonomy" id="6277"/>
    <lineage>
        <taxon>Eukaryota</taxon>
        <taxon>Metazoa</taxon>
        <taxon>Ecdysozoa</taxon>
        <taxon>Nematoda</taxon>
        <taxon>Chromadorea</taxon>
        <taxon>Rhabditida</taxon>
        <taxon>Spirurina</taxon>
        <taxon>Spiruromorpha</taxon>
        <taxon>Filarioidea</taxon>
        <taxon>Onchocercidae</taxon>
        <taxon>Acanthocheilonema</taxon>
    </lineage>
</organism>
<dbReference type="EMBL" id="UPTC01000236">
    <property type="protein sequence ID" value="VBB27478.1"/>
    <property type="molecule type" value="Genomic_DNA"/>
</dbReference>
<name>A0A498S7W9_ACAVI</name>
<dbReference type="FunFam" id="3.90.132.10:FF:000001">
    <property type="entry name" value="leishmanolysin-like peptidase isoform X2"/>
    <property type="match status" value="1"/>
</dbReference>
<feature type="binding site" evidence="9">
    <location>
        <position position="216"/>
    </location>
    <ligand>
        <name>Zn(2+)</name>
        <dbReference type="ChEBI" id="CHEBI:29105"/>
        <note>catalytic</note>
    </ligand>
</feature>
<evidence type="ECO:0000256" key="7">
    <source>
        <dbReference type="ARBA" id="ARBA00039717"/>
    </source>
</evidence>
<feature type="binding site" evidence="9">
    <location>
        <position position="319"/>
    </location>
    <ligand>
        <name>Zn(2+)</name>
        <dbReference type="ChEBI" id="CHEBI:29105"/>
        <note>catalytic</note>
    </ligand>
</feature>
<dbReference type="InterPro" id="IPR037521">
    <property type="entry name" value="FLCN/SMCR8_DENN"/>
</dbReference>
<comment type="similarity">
    <text evidence="1">Belongs to the peptidase M8 family.</text>
</comment>
<dbReference type="EMBL" id="UPTC01000150">
    <property type="protein sequence ID" value="VBB26848.1"/>
    <property type="molecule type" value="Genomic_DNA"/>
</dbReference>
<dbReference type="SUPFAM" id="SSF55486">
    <property type="entry name" value="Metalloproteases ('zincins'), catalytic domain"/>
    <property type="match status" value="1"/>
</dbReference>
<keyword evidence="6 9" id="KW-0482">Metalloprotease</keyword>
<evidence type="ECO:0000256" key="3">
    <source>
        <dbReference type="ARBA" id="ARBA00022723"/>
    </source>
</evidence>
<keyword evidence="4" id="KW-0378">Hydrolase</keyword>
<dbReference type="PANTHER" id="PTHR10942:SF0">
    <property type="entry name" value="LEISHMANOLYSIN-LIKE PEPTIDASE"/>
    <property type="match status" value="1"/>
</dbReference>
<dbReference type="GO" id="GO:0007155">
    <property type="term" value="P:cell adhesion"/>
    <property type="evidence" value="ECO:0007669"/>
    <property type="project" value="InterPro"/>
</dbReference>
<dbReference type="Gene3D" id="2.30.34.10">
    <property type="entry name" value="Leishmanolysin domain 4"/>
    <property type="match status" value="1"/>
</dbReference>
<evidence type="ECO:0000256" key="2">
    <source>
        <dbReference type="ARBA" id="ARBA00022670"/>
    </source>
</evidence>
<evidence type="ECO:0000313" key="11">
    <source>
        <dbReference type="EMBL" id="VBB26848.1"/>
    </source>
</evidence>
<dbReference type="Pfam" id="PF01457">
    <property type="entry name" value="Peptidase_M8"/>
    <property type="match status" value="1"/>
</dbReference>
<keyword evidence="2" id="KW-0645">Protease</keyword>
<dbReference type="PANTHER" id="PTHR10942">
    <property type="entry name" value="LEISHMANOLYSIN-LIKE PEPTIDASE"/>
    <property type="match status" value="1"/>
</dbReference>
<feature type="active site" evidence="8">
    <location>
        <position position="213"/>
    </location>
</feature>
<evidence type="ECO:0000256" key="5">
    <source>
        <dbReference type="ARBA" id="ARBA00022833"/>
    </source>
</evidence>
<dbReference type="Proteomes" id="UP000276991">
    <property type="component" value="Unassembled WGS sequence"/>
</dbReference>
<keyword evidence="3 9" id="KW-0479">Metal-binding</keyword>
<comment type="cofactor">
    <cofactor evidence="9">
        <name>Zn(2+)</name>
        <dbReference type="ChEBI" id="CHEBI:29105"/>
    </cofactor>
    <text evidence="9">Binds 1 zinc ion per subunit.</text>
</comment>
<evidence type="ECO:0000259" key="10">
    <source>
        <dbReference type="PROSITE" id="PS51834"/>
    </source>
</evidence>
<accession>A0A498S7W9</accession>
<protein>
    <recommendedName>
        <fullName evidence="7">Leishmanolysin-like peptidase</fullName>
    </recommendedName>
</protein>
<dbReference type="GO" id="GO:0005737">
    <property type="term" value="C:cytoplasm"/>
    <property type="evidence" value="ECO:0007669"/>
    <property type="project" value="TreeGrafter"/>
</dbReference>
<dbReference type="GO" id="GO:0006508">
    <property type="term" value="P:proteolysis"/>
    <property type="evidence" value="ECO:0007669"/>
    <property type="project" value="UniProtKB-KW"/>
</dbReference>
<evidence type="ECO:0000313" key="12">
    <source>
        <dbReference type="EMBL" id="VBB27478.1"/>
    </source>
</evidence>
<evidence type="ECO:0000256" key="9">
    <source>
        <dbReference type="PIRSR" id="PIRSR601577-2"/>
    </source>
</evidence>
<dbReference type="STRING" id="6277.A0A498S7W9"/>
<dbReference type="Gene3D" id="3.90.132.10">
    <property type="entry name" value="Leishmanolysin , domain 2"/>
    <property type="match status" value="1"/>
</dbReference>
<gene>
    <name evidence="11" type="ORF">NAV_LOCUS1678</name>
    <name evidence="12" type="ORF">NAV_LOCUS2308</name>
</gene>
<feature type="domain" description="UDENN FLCN/SMCR8-type" evidence="10">
    <location>
        <begin position="635"/>
        <end position="1094"/>
    </location>
</feature>
<dbReference type="GO" id="GO:0046872">
    <property type="term" value="F:metal ion binding"/>
    <property type="evidence" value="ECO:0007669"/>
    <property type="project" value="UniProtKB-KW"/>
</dbReference>
<evidence type="ECO:0000256" key="1">
    <source>
        <dbReference type="ARBA" id="ARBA00005860"/>
    </source>
</evidence>
<sequence length="1118" mass="128117">MIFSAIILTTNAACSYKVPNVDDIVFDVPLDADFADTDMDEGGNGRFRKTRNVNNTSLLPEAVNYWQAALAVRPTAIPIRLYRKCESNLYYMRVYEKRQSCVLGCKKETSCGEVIIPDEHLYQCRYCTSPESQNCGFNGPPDGVGVPNTDFLLYVSAVLSERCKNVDTVAYAAHCQQEADLDRPIAGHVNLCPNALSTALHDREVLLSTVKHEILHALGFSAGLYAFFRDDNGNPRTRRNRYNKPISLNKDRSYYNWDPSTIQTIIRNDWWTAEGMVPHPVHVMVTPRVQQEARQHFNCLDLEGAELENQGGDGTAFTHWEKRLFENEAMTGTHTQNPVYSRLTFALLEDSGWYKANYSGVLLAVKRHKDFEVENFSAAEELHWGHHLGCEFARKSCGEWIRNRREKNLLLAPFCDEIKHDGKRSLATTRCTTQRDSLALCNLIPYQKPLPLEYRNFAFLDEVQDDSAIYYGGSVELADYCPYNQEFEWKALNSSERRDSRCELDGNFTPNQANSILEVYGNQSKCFDLATFWTERKCGRIRTFLQYKAGCYQYECSEGRLNIGLFNESFFYPCYFTGQYVHIRKIINGWLREGVIICPPCEEICHSGHFSLDDKNKMSVVDEAVVWGKRSADPWHRMTCCPEAVFTVIEFCQAQGPRPLYTYPAHVRGPHLDMDNVALWLMSTEVINGSSVIVYNQQMAIYACVHYSTLLDLHARAFQRPISLALLTPVKPTVTVFKEFIEASRYVFLPLLICNQTLFKSHLVRLVNLTKTMELKMPDNENFLTSISKSARAKIQSVSDQAKRMLQRFENDAVQKSMRNSVYCSGHELISNNVKILEQLIEDPPISLQEMKFLTPCTYDGFIKALPKIYEKLTRAAHTYNTGTLFCATTPVLKLKDCNNHSLNDDNTSTASMNFLDENDYTRNLTTIVEGLDKILFALLSGEKLALWSVEERKSLGKDLLKKLNLLRVCMQKQNAWWKTEHKNIEDCQLFGESVPRKTTVNDSNDAMLCVYDVEGRWLKCRNYKGKLLSFLSSKRSDSFPTDYALIQYIMAQLTDLCSIVYLAKHIDPNELQECLQIEEDDFKIIIHLLAEIDFLKYGLMKEKMKKERNLGMIAFKI</sequence>
<reference evidence="11 13" key="1">
    <citation type="submission" date="2018-08" db="EMBL/GenBank/DDBJ databases">
        <authorList>
            <person name="Laetsch R D."/>
            <person name="Stevens L."/>
            <person name="Kumar S."/>
            <person name="Blaxter L. M."/>
        </authorList>
    </citation>
    <scope>NUCLEOTIDE SEQUENCE [LARGE SCALE GENOMIC DNA]</scope>
</reference>
<evidence type="ECO:0000256" key="8">
    <source>
        <dbReference type="PIRSR" id="PIRSR601577-1"/>
    </source>
</evidence>
<dbReference type="OrthoDB" id="527990at2759"/>
<evidence type="ECO:0000256" key="4">
    <source>
        <dbReference type="ARBA" id="ARBA00022801"/>
    </source>
</evidence>